<evidence type="ECO:0000313" key="2">
    <source>
        <dbReference type="EMBL" id="SFV29471.1"/>
    </source>
</evidence>
<feature type="transmembrane region" description="Helical" evidence="1">
    <location>
        <begin position="12"/>
        <end position="33"/>
    </location>
</feature>
<keyword evidence="1" id="KW-1133">Transmembrane helix</keyword>
<dbReference type="RefSeq" id="WP_092457405.1">
    <property type="nucleotide sequence ID" value="NZ_FPCJ01000001.1"/>
</dbReference>
<organism evidence="2 3">
    <name type="scientific">Thermoflavifilum thermophilum</name>
    <dbReference type="NCBI Taxonomy" id="1393122"/>
    <lineage>
        <taxon>Bacteria</taxon>
        <taxon>Pseudomonadati</taxon>
        <taxon>Bacteroidota</taxon>
        <taxon>Chitinophagia</taxon>
        <taxon>Chitinophagales</taxon>
        <taxon>Chitinophagaceae</taxon>
        <taxon>Thermoflavifilum</taxon>
    </lineage>
</organism>
<proteinExistence type="predicted"/>
<keyword evidence="1" id="KW-0472">Membrane</keyword>
<protein>
    <submittedName>
        <fullName evidence="2">Cell division protein FtsQ</fullName>
    </submittedName>
</protein>
<keyword evidence="1" id="KW-0812">Transmembrane</keyword>
<reference evidence="3" key="1">
    <citation type="submission" date="2016-10" db="EMBL/GenBank/DDBJ databases">
        <authorList>
            <person name="Varghese N."/>
            <person name="Submissions S."/>
        </authorList>
    </citation>
    <scope>NUCLEOTIDE SEQUENCE [LARGE SCALE GENOMIC DNA]</scope>
    <source>
        <strain evidence="3">DSM 14807</strain>
    </source>
</reference>
<name>A0A1I7N495_9BACT</name>
<dbReference type="AlphaFoldDB" id="A0A1I7N495"/>
<sequence>MRHNGVSYRMQIGWLIASILLSAALIVLFVFAAHQNQQLVCKGIVVEHARTDAYPKFISVNDILKIIRTFHPEGKPLHQIDLHAIEQALQQNPWMQHVTLFFDTHGKLHVRYAQKTPMLLVYTKNGASFYLDTQGHKIPVSDRYQPDVPVVTGWFSLDHQHDSVLNKRLMQIGLLLMNDSFWNAQVQQIDIQPDGRMLMIPTVGPVIQLGNAERFDLQCRVLQAFYQQVLLKGYMQVYDTVDVSVPSQIMAIRKSTPADAHVRLMQFADQVTDSQQLQVAMMPEKEQKAVFIHHIQKPFEP</sequence>
<dbReference type="EMBL" id="FPCJ01000001">
    <property type="protein sequence ID" value="SFV29471.1"/>
    <property type="molecule type" value="Genomic_DNA"/>
</dbReference>
<accession>A0A1I7N495</accession>
<gene>
    <name evidence="2" type="ORF">SAMN05660895_0561</name>
</gene>
<keyword evidence="2" id="KW-0132">Cell division</keyword>
<dbReference type="GO" id="GO:0051301">
    <property type="term" value="P:cell division"/>
    <property type="evidence" value="ECO:0007669"/>
    <property type="project" value="UniProtKB-KW"/>
</dbReference>
<dbReference type="STRING" id="1393122.SAMN05660895_0561"/>
<evidence type="ECO:0000313" key="3">
    <source>
        <dbReference type="Proteomes" id="UP000199537"/>
    </source>
</evidence>
<dbReference type="Proteomes" id="UP000199537">
    <property type="component" value="Unassembled WGS sequence"/>
</dbReference>
<evidence type="ECO:0000256" key="1">
    <source>
        <dbReference type="SAM" id="Phobius"/>
    </source>
</evidence>
<keyword evidence="2" id="KW-0131">Cell cycle</keyword>
<keyword evidence="3" id="KW-1185">Reference proteome</keyword>